<keyword evidence="2" id="KW-1185">Reference proteome</keyword>
<evidence type="ECO:0000313" key="1">
    <source>
        <dbReference type="EMBL" id="SDN39755.1"/>
    </source>
</evidence>
<proteinExistence type="predicted"/>
<protein>
    <submittedName>
        <fullName evidence="1">Sulfur carrier protein</fullName>
    </submittedName>
</protein>
<dbReference type="InterPro" id="IPR016155">
    <property type="entry name" value="Mopterin_synth/thiamin_S_b"/>
</dbReference>
<organism evidence="1 2">
    <name type="scientific">Megasphaera paucivorans</name>
    <dbReference type="NCBI Taxonomy" id="349095"/>
    <lineage>
        <taxon>Bacteria</taxon>
        <taxon>Bacillati</taxon>
        <taxon>Bacillota</taxon>
        <taxon>Negativicutes</taxon>
        <taxon>Veillonellales</taxon>
        <taxon>Veillonellaceae</taxon>
        <taxon>Megasphaera</taxon>
    </lineage>
</organism>
<dbReference type="InterPro" id="IPR010035">
    <property type="entry name" value="Thi_S"/>
</dbReference>
<dbReference type="SUPFAM" id="SSF54285">
    <property type="entry name" value="MoaD/ThiS"/>
    <property type="match status" value="1"/>
</dbReference>
<dbReference type="InterPro" id="IPR003749">
    <property type="entry name" value="ThiS/MoaD-like"/>
</dbReference>
<accession>A0A1H0B2D5</accession>
<dbReference type="Proteomes" id="UP000199309">
    <property type="component" value="Unassembled WGS sequence"/>
</dbReference>
<dbReference type="Pfam" id="PF02597">
    <property type="entry name" value="ThiS"/>
    <property type="match status" value="1"/>
</dbReference>
<dbReference type="PANTHER" id="PTHR34472:SF1">
    <property type="entry name" value="SULFUR CARRIER PROTEIN THIS"/>
    <property type="match status" value="1"/>
</dbReference>
<dbReference type="STRING" id="349095.SAMN05660299_02655"/>
<dbReference type="OrthoDB" id="9810692at2"/>
<name>A0A1H0B2D5_9FIRM</name>
<sequence length="69" mass="7852">MTIRVNGKEITLEKSVNIDDLLVIAKAEAPLYVSVQLNENFVKRQNFAVTFVKENDVVEFLYFMGGGER</sequence>
<dbReference type="AlphaFoldDB" id="A0A1H0B2D5"/>
<gene>
    <name evidence="1" type="ORF">SAMN05660299_02655</name>
</gene>
<dbReference type="CDD" id="cd00565">
    <property type="entry name" value="Ubl_ThiS"/>
    <property type="match status" value="1"/>
</dbReference>
<reference evidence="1 2" key="1">
    <citation type="submission" date="2016-10" db="EMBL/GenBank/DDBJ databases">
        <authorList>
            <person name="de Groot N.N."/>
        </authorList>
    </citation>
    <scope>NUCLEOTIDE SEQUENCE [LARGE SCALE GENOMIC DNA]</scope>
    <source>
        <strain evidence="1 2">DSM 16981</strain>
    </source>
</reference>
<dbReference type="NCBIfam" id="TIGR01683">
    <property type="entry name" value="thiS"/>
    <property type="match status" value="1"/>
</dbReference>
<dbReference type="RefSeq" id="WP_091652846.1">
    <property type="nucleotide sequence ID" value="NZ_FNHQ01000045.1"/>
</dbReference>
<dbReference type="EMBL" id="FNHQ01000045">
    <property type="protein sequence ID" value="SDN39755.1"/>
    <property type="molecule type" value="Genomic_DNA"/>
</dbReference>
<dbReference type="InterPro" id="IPR012675">
    <property type="entry name" value="Beta-grasp_dom_sf"/>
</dbReference>
<dbReference type="Gene3D" id="3.10.20.30">
    <property type="match status" value="1"/>
</dbReference>
<evidence type="ECO:0000313" key="2">
    <source>
        <dbReference type="Proteomes" id="UP000199309"/>
    </source>
</evidence>
<dbReference type="PANTHER" id="PTHR34472">
    <property type="entry name" value="SULFUR CARRIER PROTEIN THIS"/>
    <property type="match status" value="1"/>
</dbReference>